<dbReference type="Pfam" id="PF18266">
    <property type="entry name" value="Ncstrn_small"/>
    <property type="match status" value="1"/>
</dbReference>
<evidence type="ECO:0000256" key="2">
    <source>
        <dbReference type="ARBA" id="ARBA00007717"/>
    </source>
</evidence>
<keyword evidence="12" id="KW-1185">Reference proteome</keyword>
<comment type="caution">
    <text evidence="11">The sequence shown here is derived from an EMBL/GenBank/DDBJ whole genome shotgun (WGS) entry which is preliminary data.</text>
</comment>
<keyword evidence="5" id="KW-0732">Signal</keyword>
<keyword evidence="9" id="KW-0325">Glycoprotein</keyword>
<evidence type="ECO:0000256" key="3">
    <source>
        <dbReference type="ARBA" id="ARBA00015303"/>
    </source>
</evidence>
<keyword evidence="4" id="KW-0812">Transmembrane</keyword>
<dbReference type="PANTHER" id="PTHR21092">
    <property type="entry name" value="NICASTRIN"/>
    <property type="match status" value="1"/>
</dbReference>
<accession>A0A835PD19</accession>
<dbReference type="Proteomes" id="UP000636800">
    <property type="component" value="Unassembled WGS sequence"/>
</dbReference>
<evidence type="ECO:0000256" key="1">
    <source>
        <dbReference type="ARBA" id="ARBA00004479"/>
    </source>
</evidence>
<name>A0A835PD19_VANPL</name>
<dbReference type="OrthoDB" id="1697732at2759"/>
<evidence type="ECO:0000256" key="5">
    <source>
        <dbReference type="ARBA" id="ARBA00022729"/>
    </source>
</evidence>
<gene>
    <name evidence="11" type="ORF">HPP92_026942</name>
</gene>
<evidence type="ECO:0000313" key="12">
    <source>
        <dbReference type="Proteomes" id="UP000636800"/>
    </source>
</evidence>
<evidence type="ECO:0000313" key="11">
    <source>
        <dbReference type="EMBL" id="KAG0450328.1"/>
    </source>
</evidence>
<proteinExistence type="inferred from homology"/>
<keyword evidence="8" id="KW-0472">Membrane</keyword>
<dbReference type="AlphaFoldDB" id="A0A835PD19"/>
<reference evidence="11 12" key="1">
    <citation type="journal article" date="2020" name="Nat. Food">
        <title>A phased Vanilla planifolia genome enables genetic improvement of flavour and production.</title>
        <authorList>
            <person name="Hasing T."/>
            <person name="Tang H."/>
            <person name="Brym M."/>
            <person name="Khazi F."/>
            <person name="Huang T."/>
            <person name="Chambers A.H."/>
        </authorList>
    </citation>
    <scope>NUCLEOTIDE SEQUENCE [LARGE SCALE GENOMIC DNA]</scope>
    <source>
        <tissue evidence="11">Leaf</tissue>
    </source>
</reference>
<keyword evidence="6" id="KW-0914">Notch signaling pathway</keyword>
<organism evidence="11 12">
    <name type="scientific">Vanilla planifolia</name>
    <name type="common">Vanilla</name>
    <dbReference type="NCBI Taxonomy" id="51239"/>
    <lineage>
        <taxon>Eukaryota</taxon>
        <taxon>Viridiplantae</taxon>
        <taxon>Streptophyta</taxon>
        <taxon>Embryophyta</taxon>
        <taxon>Tracheophyta</taxon>
        <taxon>Spermatophyta</taxon>
        <taxon>Magnoliopsida</taxon>
        <taxon>Liliopsida</taxon>
        <taxon>Asparagales</taxon>
        <taxon>Orchidaceae</taxon>
        <taxon>Vanilloideae</taxon>
        <taxon>Vanilleae</taxon>
        <taxon>Vanilla</taxon>
    </lineage>
</organism>
<comment type="similarity">
    <text evidence="2">Belongs to the nicastrin family.</text>
</comment>
<evidence type="ECO:0000256" key="8">
    <source>
        <dbReference type="ARBA" id="ARBA00023136"/>
    </source>
</evidence>
<protein>
    <recommendedName>
        <fullName evidence="3">Nicastrin</fullName>
    </recommendedName>
</protein>
<feature type="domain" description="Nicastrin small lobe" evidence="10">
    <location>
        <begin position="49"/>
        <end position="103"/>
    </location>
</feature>
<keyword evidence="7" id="KW-1133">Transmembrane helix</keyword>
<dbReference type="InterPro" id="IPR008710">
    <property type="entry name" value="Nicastrin"/>
</dbReference>
<evidence type="ECO:0000259" key="10">
    <source>
        <dbReference type="Pfam" id="PF18266"/>
    </source>
</evidence>
<dbReference type="GO" id="GO:0005886">
    <property type="term" value="C:plasma membrane"/>
    <property type="evidence" value="ECO:0007669"/>
    <property type="project" value="TreeGrafter"/>
</dbReference>
<evidence type="ECO:0000256" key="7">
    <source>
        <dbReference type="ARBA" id="ARBA00022989"/>
    </source>
</evidence>
<evidence type="ECO:0000256" key="4">
    <source>
        <dbReference type="ARBA" id="ARBA00022692"/>
    </source>
</evidence>
<dbReference type="EMBL" id="JADCNL010000123">
    <property type="protein sequence ID" value="KAG0450328.1"/>
    <property type="molecule type" value="Genomic_DNA"/>
</dbReference>
<dbReference type="InterPro" id="IPR041084">
    <property type="entry name" value="Ncstrn_small"/>
</dbReference>
<sequence length="123" mass="13694">MFPSVDRPLVLVSILLAIGSFFFAVGDASTLESIPSLEKEMYLIVDGYPCVRLLNLSGEIGCSNPGENKIVAPVFRLERVYKQIGHSSAVLVPLHEMEDFFLRHDSLFPCIELDSPLNSCIFF</sequence>
<evidence type="ECO:0000256" key="9">
    <source>
        <dbReference type="ARBA" id="ARBA00023180"/>
    </source>
</evidence>
<evidence type="ECO:0000256" key="6">
    <source>
        <dbReference type="ARBA" id="ARBA00022976"/>
    </source>
</evidence>
<dbReference type="GO" id="GO:0007219">
    <property type="term" value="P:Notch signaling pathway"/>
    <property type="evidence" value="ECO:0007669"/>
    <property type="project" value="UniProtKB-KW"/>
</dbReference>
<dbReference type="GO" id="GO:0016485">
    <property type="term" value="P:protein processing"/>
    <property type="evidence" value="ECO:0007669"/>
    <property type="project" value="InterPro"/>
</dbReference>
<dbReference type="PANTHER" id="PTHR21092:SF0">
    <property type="entry name" value="NICASTRIN"/>
    <property type="match status" value="1"/>
</dbReference>
<comment type="subcellular location">
    <subcellularLocation>
        <location evidence="1">Membrane</location>
        <topology evidence="1">Single-pass type I membrane protein</topology>
    </subcellularLocation>
</comment>